<protein>
    <submittedName>
        <fullName evidence="1">Uncharacterized protein</fullName>
    </submittedName>
</protein>
<comment type="caution">
    <text evidence="1">The sequence shown here is derived from an EMBL/GenBank/DDBJ whole genome shotgun (WGS) entry which is preliminary data.</text>
</comment>
<keyword evidence="2" id="KW-1185">Reference proteome</keyword>
<gene>
    <name evidence="1" type="ORF">SHD_0248</name>
</gene>
<dbReference type="EMBL" id="AXZL01000025">
    <property type="protein sequence ID" value="ESE43107.1"/>
    <property type="molecule type" value="Genomic_DNA"/>
</dbReference>
<dbReference type="Proteomes" id="UP000017548">
    <property type="component" value="Unassembled WGS sequence"/>
</dbReference>
<sequence>MSRFTHVGERKEDVAAGFEVAEAFTIASIENSAVPMFVRHDIKLL</sequence>
<proteinExistence type="predicted"/>
<accession>A0ABP2ZCG7</accession>
<reference evidence="1 2" key="1">
    <citation type="journal article" date="2013" name="Genome Announc.">
        <title>Draft Genome Sequence of Shewanella decolorationis S12, a Dye-Degrading Bacterium Isolated from a Wastewater Treatment Plant.</title>
        <authorList>
            <person name="Xu M."/>
            <person name="Fang Y."/>
            <person name="Liu J."/>
            <person name="Chen X."/>
            <person name="Sun G."/>
            <person name="Guo J."/>
            <person name="Hua Z."/>
            <person name="Tu Q."/>
            <person name="Wu L."/>
            <person name="Zhou J."/>
            <person name="Liu X."/>
        </authorList>
    </citation>
    <scope>NUCLEOTIDE SEQUENCE [LARGE SCALE GENOMIC DNA]</scope>
    <source>
        <strain evidence="1 2">S12</strain>
    </source>
</reference>
<evidence type="ECO:0000313" key="1">
    <source>
        <dbReference type="EMBL" id="ESE43107.1"/>
    </source>
</evidence>
<evidence type="ECO:0000313" key="2">
    <source>
        <dbReference type="Proteomes" id="UP000017548"/>
    </source>
</evidence>
<name>A0ABP2ZCG7_9GAMM</name>
<organism evidence="1 2">
    <name type="scientific">Shewanella decolorationis S12</name>
    <dbReference type="NCBI Taxonomy" id="1353536"/>
    <lineage>
        <taxon>Bacteria</taxon>
        <taxon>Pseudomonadati</taxon>
        <taxon>Pseudomonadota</taxon>
        <taxon>Gammaproteobacteria</taxon>
        <taxon>Alteromonadales</taxon>
        <taxon>Shewanellaceae</taxon>
        <taxon>Shewanella</taxon>
    </lineage>
</organism>